<evidence type="ECO:0000313" key="2">
    <source>
        <dbReference type="Proteomes" id="UP001187192"/>
    </source>
</evidence>
<proteinExistence type="predicted"/>
<reference evidence="1" key="1">
    <citation type="submission" date="2023-07" db="EMBL/GenBank/DDBJ databases">
        <title>draft genome sequence of fig (Ficus carica).</title>
        <authorList>
            <person name="Takahashi T."/>
            <person name="Nishimura K."/>
        </authorList>
    </citation>
    <scope>NUCLEOTIDE SEQUENCE</scope>
</reference>
<dbReference type="EMBL" id="BTGU01000164">
    <property type="protein sequence ID" value="GMN63989.1"/>
    <property type="molecule type" value="Genomic_DNA"/>
</dbReference>
<protein>
    <submittedName>
        <fullName evidence="1">Uncharacterized protein</fullName>
    </submittedName>
</protein>
<sequence>MTTTMIAAEAEAAYFLGQKALPPPNSFHFSQGQGLWLDLQGTCNSCISIRWIS</sequence>
<comment type="caution">
    <text evidence="1">The sequence shown here is derived from an EMBL/GenBank/DDBJ whole genome shotgun (WGS) entry which is preliminary data.</text>
</comment>
<organism evidence="1 2">
    <name type="scientific">Ficus carica</name>
    <name type="common">Common fig</name>
    <dbReference type="NCBI Taxonomy" id="3494"/>
    <lineage>
        <taxon>Eukaryota</taxon>
        <taxon>Viridiplantae</taxon>
        <taxon>Streptophyta</taxon>
        <taxon>Embryophyta</taxon>
        <taxon>Tracheophyta</taxon>
        <taxon>Spermatophyta</taxon>
        <taxon>Magnoliopsida</taxon>
        <taxon>eudicotyledons</taxon>
        <taxon>Gunneridae</taxon>
        <taxon>Pentapetalae</taxon>
        <taxon>rosids</taxon>
        <taxon>fabids</taxon>
        <taxon>Rosales</taxon>
        <taxon>Moraceae</taxon>
        <taxon>Ficeae</taxon>
        <taxon>Ficus</taxon>
    </lineage>
</organism>
<keyword evidence="2" id="KW-1185">Reference proteome</keyword>
<accession>A0AA88E4L7</accession>
<name>A0AA88E4L7_FICCA</name>
<evidence type="ECO:0000313" key="1">
    <source>
        <dbReference type="EMBL" id="GMN63989.1"/>
    </source>
</evidence>
<dbReference type="Proteomes" id="UP001187192">
    <property type="component" value="Unassembled WGS sequence"/>
</dbReference>
<gene>
    <name evidence="1" type="ORF">TIFTF001_033074</name>
</gene>
<dbReference type="AlphaFoldDB" id="A0AA88E4L7"/>